<dbReference type="SUPFAM" id="SSF48371">
    <property type="entry name" value="ARM repeat"/>
    <property type="match status" value="1"/>
</dbReference>
<dbReference type="Pfam" id="PF09324">
    <property type="entry name" value="Sec7-like_HDS"/>
    <property type="match status" value="1"/>
</dbReference>
<organism evidence="2 3">
    <name type="scientific">Reticulomyxa filosa</name>
    <dbReference type="NCBI Taxonomy" id="46433"/>
    <lineage>
        <taxon>Eukaryota</taxon>
        <taxon>Sar</taxon>
        <taxon>Rhizaria</taxon>
        <taxon>Retaria</taxon>
        <taxon>Foraminifera</taxon>
        <taxon>Monothalamids</taxon>
        <taxon>Reticulomyxidae</taxon>
        <taxon>Reticulomyxa</taxon>
    </lineage>
</organism>
<evidence type="ECO:0000313" key="3">
    <source>
        <dbReference type="Proteomes" id="UP000023152"/>
    </source>
</evidence>
<reference evidence="2 3" key="1">
    <citation type="journal article" date="2013" name="Curr. Biol.">
        <title>The Genome of the Foraminiferan Reticulomyxa filosa.</title>
        <authorList>
            <person name="Glockner G."/>
            <person name="Hulsmann N."/>
            <person name="Schleicher M."/>
            <person name="Noegel A.A."/>
            <person name="Eichinger L."/>
            <person name="Gallinger C."/>
            <person name="Pawlowski J."/>
            <person name="Sierra R."/>
            <person name="Euteneuer U."/>
            <person name="Pillet L."/>
            <person name="Moustafa A."/>
            <person name="Platzer M."/>
            <person name="Groth M."/>
            <person name="Szafranski K."/>
            <person name="Schliwa M."/>
        </authorList>
    </citation>
    <scope>NUCLEOTIDE SEQUENCE [LARGE SCALE GENOMIC DNA]</scope>
</reference>
<keyword evidence="3" id="KW-1185">Reference proteome</keyword>
<name>X6N8C4_RETFI</name>
<dbReference type="Proteomes" id="UP000023152">
    <property type="component" value="Unassembled WGS sequence"/>
</dbReference>
<accession>X6N8C4</accession>
<dbReference type="PANTHER" id="PTHR10663:SF375">
    <property type="entry name" value="LD29171P"/>
    <property type="match status" value="1"/>
</dbReference>
<evidence type="ECO:0000259" key="1">
    <source>
        <dbReference type="Pfam" id="PF09324"/>
    </source>
</evidence>
<dbReference type="PANTHER" id="PTHR10663">
    <property type="entry name" value="GUANYL-NUCLEOTIDE EXCHANGE FACTOR"/>
    <property type="match status" value="1"/>
</dbReference>
<dbReference type="OrthoDB" id="430364at2759"/>
<feature type="domain" description="Mon2/Sec7/BIG1-like HDS" evidence="1">
    <location>
        <begin position="193"/>
        <end position="271"/>
    </location>
</feature>
<evidence type="ECO:0000313" key="2">
    <source>
        <dbReference type="EMBL" id="ETO22296.1"/>
    </source>
</evidence>
<comment type="caution">
    <text evidence="2">The sequence shown here is derived from an EMBL/GenBank/DDBJ whole genome shotgun (WGS) entry which is preliminary data.</text>
</comment>
<protein>
    <submittedName>
        <fullName evidence="2">Guanine nucleotide exchange family protein</fullName>
    </submittedName>
</protein>
<proteinExistence type="predicted"/>
<dbReference type="InterPro" id="IPR016024">
    <property type="entry name" value="ARM-type_fold"/>
</dbReference>
<dbReference type="EMBL" id="ASPP01010855">
    <property type="protein sequence ID" value="ETO22296.1"/>
    <property type="molecule type" value="Genomic_DNA"/>
</dbReference>
<feature type="non-terminal residue" evidence="2">
    <location>
        <position position="286"/>
    </location>
</feature>
<dbReference type="InterPro" id="IPR015403">
    <property type="entry name" value="Mon2/Sec7/BIG1-like_HDS"/>
</dbReference>
<gene>
    <name evidence="2" type="ORF">RFI_14904</name>
</gene>
<dbReference type="AlphaFoldDB" id="X6N8C4"/>
<sequence>MLRRSWFQILKCVSEIDMLHLVKSREVVDATHFISDQERVQISNAHNHGSGGHPSKNYKTKLIQEHTKFTREGVLRFSGEYANAAMVAAEIPASTVDKIFADSIKLDNESIVHFCIALAAVSAVELDNPLNPRVFSLRKIIEVAHDNIHHRIPLIWQRIWSVLAPHFVKAGLHRNVNIGEYSINSLRQLAGLFFEKEELTNFQFQSKFLQPFHQIMEQSKNQAVRLLIVECIFIIVKTRFTNVKSGWKAVMSLAAKDPHEMLVSKTYDIMESILQEYFPLLRYKID</sequence>